<dbReference type="GeneID" id="94426133"/>
<gene>
    <name evidence="2" type="ORF">CSUI_002723</name>
</gene>
<protein>
    <submittedName>
        <fullName evidence="2">Uncharacterized protein</fullName>
    </submittedName>
</protein>
<evidence type="ECO:0000313" key="3">
    <source>
        <dbReference type="Proteomes" id="UP000221165"/>
    </source>
</evidence>
<reference evidence="2 3" key="1">
    <citation type="journal article" date="2017" name="Int. J. Parasitol.">
        <title>The genome of the protozoan parasite Cystoisospora suis and a reverse vaccinology approach to identify vaccine candidates.</title>
        <authorList>
            <person name="Palmieri N."/>
            <person name="Shrestha A."/>
            <person name="Ruttkowski B."/>
            <person name="Beck T."/>
            <person name="Vogl C."/>
            <person name="Tomley F."/>
            <person name="Blake D.P."/>
            <person name="Joachim A."/>
        </authorList>
    </citation>
    <scope>NUCLEOTIDE SEQUENCE [LARGE SCALE GENOMIC DNA]</scope>
    <source>
        <strain evidence="2 3">Wien I</strain>
    </source>
</reference>
<sequence>MVPEWYFSAYYAVVVFMSSLRCRYTPRNEVYIHFRRKKQRCL</sequence>
<keyword evidence="1" id="KW-0472">Membrane</keyword>
<keyword evidence="1" id="KW-0812">Transmembrane</keyword>
<dbReference type="Proteomes" id="UP000221165">
    <property type="component" value="Unassembled WGS sequence"/>
</dbReference>
<keyword evidence="3" id="KW-1185">Reference proteome</keyword>
<keyword evidence="1" id="KW-1133">Transmembrane helix</keyword>
<dbReference type="EMBL" id="MIGC01001135">
    <property type="protein sequence ID" value="PHJ23427.1"/>
    <property type="molecule type" value="Genomic_DNA"/>
</dbReference>
<evidence type="ECO:0000313" key="2">
    <source>
        <dbReference type="EMBL" id="PHJ23427.1"/>
    </source>
</evidence>
<evidence type="ECO:0000256" key="1">
    <source>
        <dbReference type="SAM" id="Phobius"/>
    </source>
</evidence>
<feature type="transmembrane region" description="Helical" evidence="1">
    <location>
        <begin position="6"/>
        <end position="24"/>
    </location>
</feature>
<dbReference type="AlphaFoldDB" id="A0A2C6L3M4"/>
<name>A0A2C6L3M4_9APIC</name>
<accession>A0A2C6L3M4</accession>
<proteinExistence type="predicted"/>
<organism evidence="2 3">
    <name type="scientific">Cystoisospora suis</name>
    <dbReference type="NCBI Taxonomy" id="483139"/>
    <lineage>
        <taxon>Eukaryota</taxon>
        <taxon>Sar</taxon>
        <taxon>Alveolata</taxon>
        <taxon>Apicomplexa</taxon>
        <taxon>Conoidasida</taxon>
        <taxon>Coccidia</taxon>
        <taxon>Eucoccidiorida</taxon>
        <taxon>Eimeriorina</taxon>
        <taxon>Sarcocystidae</taxon>
        <taxon>Cystoisospora</taxon>
    </lineage>
</organism>
<dbReference type="VEuPathDB" id="ToxoDB:CSUI_002723"/>
<dbReference type="RefSeq" id="XP_067925103.1">
    <property type="nucleotide sequence ID" value="XM_068062922.1"/>
</dbReference>
<comment type="caution">
    <text evidence="2">The sequence shown here is derived from an EMBL/GenBank/DDBJ whole genome shotgun (WGS) entry which is preliminary data.</text>
</comment>